<feature type="compositionally biased region" description="Basic residues" evidence="1">
    <location>
        <begin position="236"/>
        <end position="250"/>
    </location>
</feature>
<reference evidence="2" key="1">
    <citation type="journal article" date="2010" name="Science">
        <title>Plasticity of animal genome architecture unmasked by rapid evolution of a pelagic tunicate.</title>
        <authorList>
            <person name="Denoeud F."/>
            <person name="Henriet S."/>
            <person name="Mungpakdee S."/>
            <person name="Aury J.M."/>
            <person name="Da Silva C."/>
            <person name="Brinkmann H."/>
            <person name="Mikhaleva J."/>
            <person name="Olsen L.C."/>
            <person name="Jubin C."/>
            <person name="Canestro C."/>
            <person name="Bouquet J.M."/>
            <person name="Danks G."/>
            <person name="Poulain J."/>
            <person name="Campsteijn C."/>
            <person name="Adamski M."/>
            <person name="Cross I."/>
            <person name="Yadetie F."/>
            <person name="Muffato M."/>
            <person name="Louis A."/>
            <person name="Butcher S."/>
            <person name="Tsagkogeorga G."/>
            <person name="Konrad A."/>
            <person name="Singh S."/>
            <person name="Jensen M.F."/>
            <person name="Cong E.H."/>
            <person name="Eikeseth-Otteraa H."/>
            <person name="Noel B."/>
            <person name="Anthouard V."/>
            <person name="Porcel B.M."/>
            <person name="Kachouri-Lafond R."/>
            <person name="Nishino A."/>
            <person name="Ugolini M."/>
            <person name="Chourrout P."/>
            <person name="Nishida H."/>
            <person name="Aasland R."/>
            <person name="Huzurbazar S."/>
            <person name="Westhof E."/>
            <person name="Delsuc F."/>
            <person name="Lehrach H."/>
            <person name="Reinhardt R."/>
            <person name="Weissenbach J."/>
            <person name="Roy S.W."/>
            <person name="Artiguenave F."/>
            <person name="Postlethwait J.H."/>
            <person name="Manak J.R."/>
            <person name="Thompson E.M."/>
            <person name="Jaillon O."/>
            <person name="Du Pasquier L."/>
            <person name="Boudinot P."/>
            <person name="Liberles D.A."/>
            <person name="Volff J.N."/>
            <person name="Philippe H."/>
            <person name="Lenhard B."/>
            <person name="Roest Crollius H."/>
            <person name="Wincker P."/>
            <person name="Chourrout D."/>
        </authorList>
    </citation>
    <scope>NUCLEOTIDE SEQUENCE [LARGE SCALE GENOMIC DNA]</scope>
</reference>
<sequence>MWVCVEERVGEISHFAKIRRRIVFESVFSLSQGRIPEIGDEVTYYDNCNVHRATFLCSSETRNFTPKDLIANLLNSEEDLRLFASSNGIGEPQTQTIVELTLDVFLYLLAKFENSRAHCQTDFETLHEQEESRTASSTTDFDVPVIEMIQGADELVAVKSTLAVQEERTCTDDELDATELDSMEIPELESAPVNGDSEQIENIQLGININDFIKLEPDAEYISPSSAQSQFNSKPAKLHKSSPPKKLKKKINPPITANELENMVLDNFLSTDCNLPSFKNSKLQKLGTSPESGERPFPCHECKKYNSISL</sequence>
<dbReference type="EMBL" id="FN653034">
    <property type="protein sequence ID" value="CBY08947.1"/>
    <property type="molecule type" value="Genomic_DNA"/>
</dbReference>
<evidence type="ECO:0000256" key="1">
    <source>
        <dbReference type="SAM" id="MobiDB-lite"/>
    </source>
</evidence>
<feature type="region of interest" description="Disordered" evidence="1">
    <location>
        <begin position="224"/>
        <end position="250"/>
    </location>
</feature>
<gene>
    <name evidence="2" type="ORF">GSOID_T00006473001</name>
    <name evidence="3" type="ORF">GSOID_T00021707001</name>
</gene>
<protein>
    <submittedName>
        <fullName evidence="2">Uncharacterized protein</fullName>
    </submittedName>
</protein>
<proteinExistence type="predicted"/>
<keyword evidence="4" id="KW-1185">Reference proteome</keyword>
<accession>E4XBH2</accession>
<evidence type="ECO:0000313" key="4">
    <source>
        <dbReference type="Proteomes" id="UP000001307"/>
    </source>
</evidence>
<dbReference type="EMBL" id="FN654446">
    <property type="protein sequence ID" value="CBY33761.1"/>
    <property type="molecule type" value="Genomic_DNA"/>
</dbReference>
<evidence type="ECO:0000313" key="3">
    <source>
        <dbReference type="EMBL" id="CBY33761.1"/>
    </source>
</evidence>
<evidence type="ECO:0000313" key="2">
    <source>
        <dbReference type="EMBL" id="CBY08947.1"/>
    </source>
</evidence>
<dbReference type="Proteomes" id="UP000001307">
    <property type="component" value="Unassembled WGS sequence"/>
</dbReference>
<dbReference type="AlphaFoldDB" id="E4XBH2"/>
<name>E4XBH2_OIKDI</name>
<organism evidence="2">
    <name type="scientific">Oikopleura dioica</name>
    <name type="common">Tunicate</name>
    <dbReference type="NCBI Taxonomy" id="34765"/>
    <lineage>
        <taxon>Eukaryota</taxon>
        <taxon>Metazoa</taxon>
        <taxon>Chordata</taxon>
        <taxon>Tunicata</taxon>
        <taxon>Appendicularia</taxon>
        <taxon>Copelata</taxon>
        <taxon>Oikopleuridae</taxon>
        <taxon>Oikopleura</taxon>
    </lineage>
</organism>
<dbReference type="InParanoid" id="E4XBH2"/>
<dbReference type="Proteomes" id="UP000011014">
    <property type="component" value="Unassembled WGS sequence"/>
</dbReference>